<keyword evidence="4" id="KW-1185">Reference proteome</keyword>
<accession>A0AA88MRG7</accession>
<evidence type="ECO:0000313" key="3">
    <source>
        <dbReference type="EMBL" id="KAK2843776.1"/>
    </source>
</evidence>
<name>A0AA88MRG7_TACVA</name>
<dbReference type="GO" id="GO:0007399">
    <property type="term" value="P:nervous system development"/>
    <property type="evidence" value="ECO:0007669"/>
    <property type="project" value="TreeGrafter"/>
</dbReference>
<reference evidence="3" key="1">
    <citation type="submission" date="2023-08" db="EMBL/GenBank/DDBJ databases">
        <title>Pelteobagrus vachellii genome.</title>
        <authorList>
            <person name="Liu H."/>
        </authorList>
    </citation>
    <scope>NUCLEOTIDE SEQUENCE</scope>
    <source>
        <strain evidence="3">PRFRI_2022a</strain>
        <tissue evidence="3">Muscle</tissue>
    </source>
</reference>
<dbReference type="InterPro" id="IPR039151">
    <property type="entry name" value="INTU"/>
</dbReference>
<dbReference type="GO" id="GO:0005929">
    <property type="term" value="C:cilium"/>
    <property type="evidence" value="ECO:0007669"/>
    <property type="project" value="TreeGrafter"/>
</dbReference>
<evidence type="ECO:0000256" key="1">
    <source>
        <dbReference type="SAM" id="MobiDB-lite"/>
    </source>
</evidence>
<dbReference type="GO" id="GO:0005737">
    <property type="term" value="C:cytoplasm"/>
    <property type="evidence" value="ECO:0007669"/>
    <property type="project" value="TreeGrafter"/>
</dbReference>
<sequence length="314" mass="34605">MKRVLYIQLAPLGFSGLEQGYLIANRLPKEDLLDVCLYCQHYCLLCLGAEQHVGQLVVWREVFLQHRSQPDSGTSSSHSGYCESNGRVFLLVVGLKHLMQCVLLEDGGCASPALGSSGPDCFYVHQVKATLLQLECLESPIDEHLSAPPTPFLSCADWFLPSSGRDMIGSSQILSRLTAAIKLPSPGTIGRSHRDSLGSGRSDGSGGQFKIPKLKQHNPFCLGSLMKSLTEREAEDMQNTLKGVCVEKDQTVQGIFITPTHRELSLLGGSIHPQLIRNFYHCCLSIRHIFQQSLPMMILLEIKQGLVKSCVRES</sequence>
<dbReference type="InterPro" id="IPR043988">
    <property type="entry name" value="CCZ1/INTU_longin_2"/>
</dbReference>
<dbReference type="GO" id="GO:0060271">
    <property type="term" value="P:cilium assembly"/>
    <property type="evidence" value="ECO:0007669"/>
    <property type="project" value="InterPro"/>
</dbReference>
<dbReference type="PANTHER" id="PTHR21082:SF4">
    <property type="entry name" value="PROTEIN INTURNED"/>
    <property type="match status" value="1"/>
</dbReference>
<evidence type="ECO:0000259" key="2">
    <source>
        <dbReference type="Pfam" id="PF19032"/>
    </source>
</evidence>
<dbReference type="GO" id="GO:0001736">
    <property type="term" value="P:establishment of planar polarity"/>
    <property type="evidence" value="ECO:0007669"/>
    <property type="project" value="InterPro"/>
</dbReference>
<protein>
    <recommendedName>
        <fullName evidence="2">CCZ1/INTU second Longin domain-containing protein</fullName>
    </recommendedName>
</protein>
<dbReference type="GO" id="GO:0016192">
    <property type="term" value="P:vesicle-mediated transport"/>
    <property type="evidence" value="ECO:0007669"/>
    <property type="project" value="InterPro"/>
</dbReference>
<dbReference type="EMBL" id="JAVHJS010000011">
    <property type="protein sequence ID" value="KAK2843776.1"/>
    <property type="molecule type" value="Genomic_DNA"/>
</dbReference>
<dbReference type="PANTHER" id="PTHR21082">
    <property type="entry name" value="PROTEIN INTURNED"/>
    <property type="match status" value="1"/>
</dbReference>
<evidence type="ECO:0000313" key="4">
    <source>
        <dbReference type="Proteomes" id="UP001187315"/>
    </source>
</evidence>
<feature type="region of interest" description="Disordered" evidence="1">
    <location>
        <begin position="188"/>
        <end position="209"/>
    </location>
</feature>
<organism evidence="3 4">
    <name type="scientific">Tachysurus vachellii</name>
    <name type="common">Darkbarbel catfish</name>
    <name type="synonym">Pelteobagrus vachellii</name>
    <dbReference type="NCBI Taxonomy" id="175792"/>
    <lineage>
        <taxon>Eukaryota</taxon>
        <taxon>Metazoa</taxon>
        <taxon>Chordata</taxon>
        <taxon>Craniata</taxon>
        <taxon>Vertebrata</taxon>
        <taxon>Euteleostomi</taxon>
        <taxon>Actinopterygii</taxon>
        <taxon>Neopterygii</taxon>
        <taxon>Teleostei</taxon>
        <taxon>Ostariophysi</taxon>
        <taxon>Siluriformes</taxon>
        <taxon>Bagridae</taxon>
        <taxon>Tachysurus</taxon>
    </lineage>
</organism>
<proteinExistence type="predicted"/>
<dbReference type="Pfam" id="PF19032">
    <property type="entry name" value="Intu_longin_2"/>
    <property type="match status" value="1"/>
</dbReference>
<comment type="caution">
    <text evidence="3">The sequence shown here is derived from an EMBL/GenBank/DDBJ whole genome shotgun (WGS) entry which is preliminary data.</text>
</comment>
<feature type="domain" description="CCZ1/INTU second Longin" evidence="2">
    <location>
        <begin position="19"/>
        <end position="131"/>
    </location>
</feature>
<dbReference type="Proteomes" id="UP001187315">
    <property type="component" value="Unassembled WGS sequence"/>
</dbReference>
<gene>
    <name evidence="3" type="ORF">Q7C36_011991</name>
</gene>
<dbReference type="AlphaFoldDB" id="A0AA88MRG7"/>